<keyword evidence="3" id="KW-0804">Transcription</keyword>
<evidence type="ECO:0000256" key="3">
    <source>
        <dbReference type="ARBA" id="ARBA00023163"/>
    </source>
</evidence>
<organism evidence="5 6">
    <name type="scientific">Kangiella aquimarina</name>
    <dbReference type="NCBI Taxonomy" id="261965"/>
    <lineage>
        <taxon>Bacteria</taxon>
        <taxon>Pseudomonadati</taxon>
        <taxon>Pseudomonadota</taxon>
        <taxon>Gammaproteobacteria</taxon>
        <taxon>Kangiellales</taxon>
        <taxon>Kangiellaceae</taxon>
        <taxon>Kangiella</taxon>
    </lineage>
</organism>
<dbReference type="SUPFAM" id="SSF51206">
    <property type="entry name" value="cAMP-binding domain-like"/>
    <property type="match status" value="1"/>
</dbReference>
<dbReference type="PANTHER" id="PTHR24567">
    <property type="entry name" value="CRP FAMILY TRANSCRIPTIONAL REGULATORY PROTEIN"/>
    <property type="match status" value="1"/>
</dbReference>
<dbReference type="Gene3D" id="2.60.120.10">
    <property type="entry name" value="Jelly Rolls"/>
    <property type="match status" value="1"/>
</dbReference>
<dbReference type="RefSeq" id="WP_018624077.1">
    <property type="nucleotide sequence ID" value="NZ_CP140158.1"/>
</dbReference>
<accession>A0ABZ0X6B2</accession>
<name>A0ABZ0X6B2_9GAMM</name>
<sequence length="229" mass="26057">MERLIEQTPNQIFSSLPAALQRRLMTSMKQSQLPAGKILFESQEAINYLYFPMGCVINLIFELDDGDEIQVACLGAEDICGGALISGSKKSQLRAEVLHAGTALLMPAKEALYWFHNEREFRVPILKSCSRIEHQIMTKVACNRFHTIQQQLCFWLLEVSDKIQNKVIDVTHEHIAGLLGVRREGISEAAHKLQLQGFIDYKRGHIKILNRKQLEQLSCECYHNLYSSG</sequence>
<dbReference type="InterPro" id="IPR036388">
    <property type="entry name" value="WH-like_DNA-bd_sf"/>
</dbReference>
<dbReference type="InterPro" id="IPR036390">
    <property type="entry name" value="WH_DNA-bd_sf"/>
</dbReference>
<evidence type="ECO:0000256" key="1">
    <source>
        <dbReference type="ARBA" id="ARBA00023015"/>
    </source>
</evidence>
<dbReference type="Proteomes" id="UP001324185">
    <property type="component" value="Chromosome"/>
</dbReference>
<evidence type="ECO:0000313" key="5">
    <source>
        <dbReference type="EMBL" id="WQG86055.1"/>
    </source>
</evidence>
<dbReference type="InterPro" id="IPR018490">
    <property type="entry name" value="cNMP-bd_dom_sf"/>
</dbReference>
<dbReference type="PANTHER" id="PTHR24567:SF74">
    <property type="entry name" value="HTH-TYPE TRANSCRIPTIONAL REGULATOR ARCR"/>
    <property type="match status" value="1"/>
</dbReference>
<gene>
    <name evidence="5" type="ORF">SR900_03985</name>
</gene>
<evidence type="ECO:0000256" key="2">
    <source>
        <dbReference type="ARBA" id="ARBA00023125"/>
    </source>
</evidence>
<keyword evidence="6" id="KW-1185">Reference proteome</keyword>
<dbReference type="CDD" id="cd00038">
    <property type="entry name" value="CAP_ED"/>
    <property type="match status" value="1"/>
</dbReference>
<keyword evidence="2" id="KW-0238">DNA-binding</keyword>
<keyword evidence="1" id="KW-0805">Transcription regulation</keyword>
<proteinExistence type="predicted"/>
<dbReference type="InterPro" id="IPR050397">
    <property type="entry name" value="Env_Response_Regulators"/>
</dbReference>
<evidence type="ECO:0000313" key="6">
    <source>
        <dbReference type="Proteomes" id="UP001324185"/>
    </source>
</evidence>
<protein>
    <submittedName>
        <fullName evidence="5">Crp/Fnr family transcriptional regulator</fullName>
    </submittedName>
</protein>
<reference evidence="5 6" key="1">
    <citation type="submission" date="2023-11" db="EMBL/GenBank/DDBJ databases">
        <title>MicrobeMod: A computational toolkit for identifying prokaryotic methylation and restriction-modification with nanopore sequencing.</title>
        <authorList>
            <person name="Crits-Christoph A."/>
            <person name="Kang S.C."/>
            <person name="Lee H."/>
            <person name="Ostrov N."/>
        </authorList>
    </citation>
    <scope>NUCLEOTIDE SEQUENCE [LARGE SCALE GENOMIC DNA]</scope>
    <source>
        <strain evidence="5 6">DSMZ 16071</strain>
    </source>
</reference>
<dbReference type="Gene3D" id="1.10.10.10">
    <property type="entry name" value="Winged helix-like DNA-binding domain superfamily/Winged helix DNA-binding domain"/>
    <property type="match status" value="1"/>
</dbReference>
<dbReference type="InterPro" id="IPR000595">
    <property type="entry name" value="cNMP-bd_dom"/>
</dbReference>
<evidence type="ECO:0000259" key="4">
    <source>
        <dbReference type="Pfam" id="PF13545"/>
    </source>
</evidence>
<dbReference type="InterPro" id="IPR014710">
    <property type="entry name" value="RmlC-like_jellyroll"/>
</dbReference>
<dbReference type="InterPro" id="IPR012318">
    <property type="entry name" value="HTH_CRP"/>
</dbReference>
<dbReference type="SUPFAM" id="SSF46785">
    <property type="entry name" value="Winged helix' DNA-binding domain"/>
    <property type="match status" value="1"/>
</dbReference>
<feature type="domain" description="HTH crp-type" evidence="4">
    <location>
        <begin position="150"/>
        <end position="217"/>
    </location>
</feature>
<dbReference type="EMBL" id="CP140158">
    <property type="protein sequence ID" value="WQG86055.1"/>
    <property type="molecule type" value="Genomic_DNA"/>
</dbReference>
<dbReference type="Pfam" id="PF13545">
    <property type="entry name" value="HTH_Crp_2"/>
    <property type="match status" value="1"/>
</dbReference>